<keyword evidence="6 10" id="KW-0630">Potassium</keyword>
<protein>
    <recommendedName>
        <fullName evidence="10">Potassium transport protein</fullName>
    </recommendedName>
</protein>
<feature type="transmembrane region" description="Helical" evidence="10">
    <location>
        <begin position="669"/>
        <end position="687"/>
    </location>
</feature>
<evidence type="ECO:0000256" key="8">
    <source>
        <dbReference type="ARBA" id="ARBA00023065"/>
    </source>
</evidence>
<evidence type="ECO:0000256" key="11">
    <source>
        <dbReference type="SAM" id="MobiDB-lite"/>
    </source>
</evidence>
<comment type="similarity">
    <text evidence="2 10">Belongs to the TrkH potassium transport family.</text>
</comment>
<evidence type="ECO:0000256" key="4">
    <source>
        <dbReference type="ARBA" id="ARBA00022538"/>
    </source>
</evidence>
<sequence length="712" mass="79745">MPRALFFPFSPFQPYPYSVQRLCLWSLILPNMLRPPINFLTLHYAYIILMGLIALPILYPYGNMPAIDAWFFGASASTESGLNTIDVKDLKTYQQLYIYFIPILTNLGFINIVVVVVRLFWFKRHLKRLTPQNLGNSPGIPDVDIESARHESKVPADTTENSDEVTNEPNGKAKATDDRIEENATIANEDRRVARTMTITFDPSTEKHKEDAALYIPGPRARDRGYPIAPRSHEAARHPDDSDDDDAIKPVPNEIQNNGSSSMRRRRRFSSDDGLKFTDSRSMDRVAGVAASFLVLGSQTAPQPRAISSDSNRQPVINDVPFLSRQATLGRNSQFKNLTSHDREILGGIEYRSLKLLLKIVVVYFFGLHIFGAVCLVGWIHTADKQYADILQSSGQDKTWWGIYSAQTMVDNLGFTLTPDSMISFRTAKWPMILMSFLAFAGNTLYPVFLRLGIWVMSKLVPKTSPTQESLAFLLNYPRRCYTLLFPSGPTWILFGIIFALNFIDILLIIVLDLSNPEVASLPLSQRIPAAIFQAASARHTGTASFNLANVSPAVQLSLLIMMYIAVFPIAISIRASNAYEEKSLGLWDEEKPLDEKHSKTYLLTHMKNQLGFDLWYIFFGTFCICISESTRIADVNEPAFSVFSVLFEVTSAYGNVGLSLGYPTVSTSLSGMFGTFGKAVICLMMIRGRHRGLPYALDRAIMLPTGQITKN</sequence>
<dbReference type="RefSeq" id="XP_031054921.1">
    <property type="nucleotide sequence ID" value="XM_031215203.1"/>
</dbReference>
<dbReference type="InterPro" id="IPR003445">
    <property type="entry name" value="Cat_transpt"/>
</dbReference>
<evidence type="ECO:0000256" key="10">
    <source>
        <dbReference type="PIRNR" id="PIRNR002450"/>
    </source>
</evidence>
<proteinExistence type="inferred from homology"/>
<feature type="transmembrane region" description="Helical" evidence="10">
    <location>
        <begin position="492"/>
        <end position="512"/>
    </location>
</feature>
<evidence type="ECO:0000256" key="1">
    <source>
        <dbReference type="ARBA" id="ARBA00004141"/>
    </source>
</evidence>
<feature type="transmembrane region" description="Helical" evidence="10">
    <location>
        <begin position="557"/>
        <end position="576"/>
    </location>
</feature>
<evidence type="ECO:0000256" key="5">
    <source>
        <dbReference type="ARBA" id="ARBA00022692"/>
    </source>
</evidence>
<keyword evidence="8 10" id="KW-0406">Ion transport</keyword>
<dbReference type="GeneID" id="42039183"/>
<feature type="compositionally biased region" description="Basic and acidic residues" evidence="11">
    <location>
        <begin position="174"/>
        <end position="193"/>
    </location>
</feature>
<dbReference type="PANTHER" id="PTHR31064">
    <property type="entry name" value="POTASSIUM TRANSPORT PROTEIN DDB_G0292412-RELATED"/>
    <property type="match status" value="1"/>
</dbReference>
<keyword evidence="3 10" id="KW-0813">Transport</keyword>
<dbReference type="EMBL" id="JH658306">
    <property type="protein sequence ID" value="EXL92831.1"/>
    <property type="molecule type" value="Genomic_DNA"/>
</dbReference>
<feature type="compositionally biased region" description="Basic and acidic residues" evidence="11">
    <location>
        <begin position="220"/>
        <end position="240"/>
    </location>
</feature>
<dbReference type="PANTHER" id="PTHR31064:SF5">
    <property type="entry name" value="POTASSIUM ION TRANSPORTER (EUROFUNG)"/>
    <property type="match status" value="1"/>
</dbReference>
<dbReference type="Proteomes" id="UP000030685">
    <property type="component" value="Unassembled WGS sequence"/>
</dbReference>
<dbReference type="NCBIfam" id="TIGR00934">
    <property type="entry name" value="2a38euk"/>
    <property type="match status" value="1"/>
</dbReference>
<dbReference type="GO" id="GO:1990573">
    <property type="term" value="P:potassium ion import across plasma membrane"/>
    <property type="evidence" value="ECO:0007669"/>
    <property type="project" value="TreeGrafter"/>
</dbReference>
<keyword evidence="7 10" id="KW-1133">Transmembrane helix</keyword>
<dbReference type="InterPro" id="IPR015958">
    <property type="entry name" value="Trk1_fungi"/>
</dbReference>
<evidence type="ECO:0000256" key="2">
    <source>
        <dbReference type="ARBA" id="ARBA00009137"/>
    </source>
</evidence>
<evidence type="ECO:0000313" key="12">
    <source>
        <dbReference type="EMBL" id="EXL92831.1"/>
    </source>
</evidence>
<accession>X0J915</accession>
<organism evidence="12">
    <name type="scientific">Fusarium odoratissimum (strain NRRL 54006)</name>
    <dbReference type="NCBI Taxonomy" id="1089451"/>
    <lineage>
        <taxon>Eukaryota</taxon>
        <taxon>Fungi</taxon>
        <taxon>Dikarya</taxon>
        <taxon>Ascomycota</taxon>
        <taxon>Pezizomycotina</taxon>
        <taxon>Sordariomycetes</taxon>
        <taxon>Hypocreomycetidae</taxon>
        <taxon>Hypocreales</taxon>
        <taxon>Nectriaceae</taxon>
        <taxon>Fusarium</taxon>
        <taxon>Fusarium oxysporum species complex</taxon>
        <taxon>Fusarium oxysporum f. sp. cubense (strain race 4)</taxon>
    </lineage>
</organism>
<dbReference type="PIRSF" id="PIRSF002450">
    <property type="entry name" value="K+_transpter_TRK"/>
    <property type="match status" value="1"/>
</dbReference>
<dbReference type="GO" id="GO:0030007">
    <property type="term" value="P:intracellular potassium ion homeostasis"/>
    <property type="evidence" value="ECO:0007669"/>
    <property type="project" value="UniProtKB-UniRule"/>
</dbReference>
<reference evidence="12" key="2">
    <citation type="submission" date="2012-05" db="EMBL/GenBank/DDBJ databases">
        <title>The Genome Annotation of Fusarium oxysporum II5.</title>
        <authorList>
            <consortium name="The Broad Institute Genomics Platform"/>
            <person name="Ma L.-J."/>
            <person name="Corby-Kistler H."/>
            <person name="Broz K."/>
            <person name="Gale L.R."/>
            <person name="Jonkers W."/>
            <person name="O'Donnell K."/>
            <person name="Ploetz R."/>
            <person name="Steinberg C."/>
            <person name="Schwartz D.C."/>
            <person name="VanEtten H."/>
            <person name="Zhou S."/>
            <person name="Young S.K."/>
            <person name="Zeng Q."/>
            <person name="Gargeya S."/>
            <person name="Fitzgerald M."/>
            <person name="Abouelleil A."/>
            <person name="Alvarado L."/>
            <person name="Chapman S.B."/>
            <person name="Gainer-Dewar J."/>
            <person name="Goldberg J."/>
            <person name="Griggs A."/>
            <person name="Gujja S."/>
            <person name="Hansen M."/>
            <person name="Howarth C."/>
            <person name="Imamovic A."/>
            <person name="Ireland A."/>
            <person name="Larimer J."/>
            <person name="McCowan C."/>
            <person name="Murphy C."/>
            <person name="Pearson M."/>
            <person name="Poon T.W."/>
            <person name="Priest M."/>
            <person name="Roberts A."/>
            <person name="Saif S."/>
            <person name="Shea T."/>
            <person name="Sykes S."/>
            <person name="Wortman J."/>
            <person name="Nusbaum C."/>
            <person name="Birren B."/>
        </authorList>
    </citation>
    <scope>NUCLEOTIDE SEQUENCE</scope>
    <source>
        <strain evidence="12">54006</strain>
    </source>
</reference>
<dbReference type="AlphaFoldDB" id="X0J915"/>
<dbReference type="VEuPathDB" id="FungiDB:FOIG_14008"/>
<feature type="transmembrane region" description="Helical" evidence="10">
    <location>
        <begin position="44"/>
        <end position="62"/>
    </location>
</feature>
<evidence type="ECO:0000256" key="3">
    <source>
        <dbReference type="ARBA" id="ARBA00022448"/>
    </source>
</evidence>
<keyword evidence="5 10" id="KW-0812">Transmembrane</keyword>
<feature type="transmembrane region" description="Helical" evidence="10">
    <location>
        <begin position="96"/>
        <end position="121"/>
    </location>
</feature>
<dbReference type="GO" id="GO:0140107">
    <property type="term" value="F:high-affinity potassium ion transmembrane transporter activity"/>
    <property type="evidence" value="ECO:0007669"/>
    <property type="project" value="TreeGrafter"/>
</dbReference>
<dbReference type="Pfam" id="PF02386">
    <property type="entry name" value="TrkH"/>
    <property type="match status" value="1"/>
</dbReference>
<feature type="transmembrane region" description="Helical" evidence="10">
    <location>
        <begin position="356"/>
        <end position="380"/>
    </location>
</feature>
<dbReference type="InterPro" id="IPR051143">
    <property type="entry name" value="TrkH_K-transport"/>
</dbReference>
<reference evidence="12" key="1">
    <citation type="submission" date="2011-11" db="EMBL/GenBank/DDBJ databases">
        <title>The Genome Sequence of Fusarium oxysporum II5.</title>
        <authorList>
            <consortium name="The Broad Institute Genome Sequencing Platform"/>
            <person name="Ma L.-J."/>
            <person name="Gale L.R."/>
            <person name="Schwartz D.C."/>
            <person name="Zhou S."/>
            <person name="Corby-Kistler H."/>
            <person name="Young S.K."/>
            <person name="Zeng Q."/>
            <person name="Gargeya S."/>
            <person name="Fitzgerald M."/>
            <person name="Haas B."/>
            <person name="Abouelleil A."/>
            <person name="Alvarado L."/>
            <person name="Arachchi H.M."/>
            <person name="Berlin A."/>
            <person name="Brown A."/>
            <person name="Chapman S.B."/>
            <person name="Chen Z."/>
            <person name="Dunbar C."/>
            <person name="Freedman E."/>
            <person name="Gearin G."/>
            <person name="Goldberg J."/>
            <person name="Griggs A."/>
            <person name="Gujja S."/>
            <person name="Heiman D."/>
            <person name="Howarth C."/>
            <person name="Larson L."/>
            <person name="Lui A."/>
            <person name="MacDonald P.J.P."/>
            <person name="Montmayeur A."/>
            <person name="Murphy C."/>
            <person name="Neiman D."/>
            <person name="Pearson M."/>
            <person name="Priest M."/>
            <person name="Roberts A."/>
            <person name="Saif S."/>
            <person name="Shea T."/>
            <person name="Shenoy N."/>
            <person name="Sisk P."/>
            <person name="Stolte C."/>
            <person name="Sykes S."/>
            <person name="Wortman J."/>
            <person name="Nusbaum C."/>
            <person name="Birren B."/>
        </authorList>
    </citation>
    <scope>NUCLEOTIDE SEQUENCE [LARGE SCALE GENOMIC DNA]</scope>
    <source>
        <strain evidence="12">54006</strain>
    </source>
</reference>
<evidence type="ECO:0000256" key="7">
    <source>
        <dbReference type="ARBA" id="ARBA00022989"/>
    </source>
</evidence>
<feature type="transmembrane region" description="Helical" evidence="10">
    <location>
        <begin position="430"/>
        <end position="449"/>
    </location>
</feature>
<evidence type="ECO:0000256" key="6">
    <source>
        <dbReference type="ARBA" id="ARBA00022958"/>
    </source>
</evidence>
<evidence type="ECO:0000256" key="9">
    <source>
        <dbReference type="ARBA" id="ARBA00023136"/>
    </source>
</evidence>
<feature type="region of interest" description="Disordered" evidence="11">
    <location>
        <begin position="149"/>
        <end position="274"/>
    </location>
</feature>
<keyword evidence="4 10" id="KW-0633">Potassium transport</keyword>
<name>X0J915_FUSO5</name>
<keyword evidence="9 10" id="KW-0472">Membrane</keyword>
<dbReference type="GO" id="GO:0005886">
    <property type="term" value="C:plasma membrane"/>
    <property type="evidence" value="ECO:0007669"/>
    <property type="project" value="InterPro"/>
</dbReference>
<comment type="subcellular location">
    <subcellularLocation>
        <location evidence="1">Membrane</location>
        <topology evidence="1">Multi-pass membrane protein</topology>
    </subcellularLocation>
</comment>
<feature type="transmembrane region" description="Helical" evidence="10">
    <location>
        <begin position="611"/>
        <end position="628"/>
    </location>
</feature>
<dbReference type="InterPro" id="IPR004773">
    <property type="entry name" value="K/Na_transp_Trk1/HKT1"/>
</dbReference>
<gene>
    <name evidence="12" type="ORF">FOIG_14008</name>
</gene>